<accession>A0ABT8SVG6</accession>
<evidence type="ECO:0008006" key="3">
    <source>
        <dbReference type="Google" id="ProtNLM"/>
    </source>
</evidence>
<dbReference type="RefSeq" id="WP_302076541.1">
    <property type="nucleotide sequence ID" value="NZ_JAUKWQ010000002.1"/>
</dbReference>
<reference evidence="1" key="1">
    <citation type="journal article" date="2015" name="Int. J. Syst. Evol. Microbiol.">
        <title>Rhizobium oryzicola sp. nov., potential plant-growth-promoting endophytic bacteria isolated from rice roots.</title>
        <authorList>
            <person name="Zhang X.X."/>
            <person name="Gao J.S."/>
            <person name="Cao Y.H."/>
            <person name="Sheirdil R.A."/>
            <person name="Wang X.C."/>
            <person name="Zhang L."/>
        </authorList>
    </citation>
    <scope>NUCLEOTIDE SEQUENCE</scope>
    <source>
        <strain evidence="1">05753</strain>
    </source>
</reference>
<reference evidence="1" key="2">
    <citation type="submission" date="2023-07" db="EMBL/GenBank/DDBJ databases">
        <authorList>
            <person name="Sun H."/>
        </authorList>
    </citation>
    <scope>NUCLEOTIDE SEQUENCE</scope>
    <source>
        <strain evidence="1">05753</strain>
    </source>
</reference>
<evidence type="ECO:0000313" key="1">
    <source>
        <dbReference type="EMBL" id="MDO1582402.1"/>
    </source>
</evidence>
<keyword evidence="2" id="KW-1185">Reference proteome</keyword>
<sequence length="77" mass="8259">MEAPSPITLALTDTERSRLNRIAAEMGRTPSDLASAIVSQWALTVFKHLDGRKARPTGPNFPDFINSGVVAPPAEEA</sequence>
<proteinExistence type="predicted"/>
<organism evidence="1 2">
    <name type="scientific">Rhizobium oryzicola</name>
    <dbReference type="NCBI Taxonomy" id="1232668"/>
    <lineage>
        <taxon>Bacteria</taxon>
        <taxon>Pseudomonadati</taxon>
        <taxon>Pseudomonadota</taxon>
        <taxon>Alphaproteobacteria</taxon>
        <taxon>Hyphomicrobiales</taxon>
        <taxon>Rhizobiaceae</taxon>
        <taxon>Rhizobium/Agrobacterium group</taxon>
        <taxon>Rhizobium</taxon>
    </lineage>
</organism>
<gene>
    <name evidence="1" type="ORF">Q2T52_09850</name>
</gene>
<dbReference type="Proteomes" id="UP001169006">
    <property type="component" value="Unassembled WGS sequence"/>
</dbReference>
<protein>
    <recommendedName>
        <fullName evidence="3">CopG family transcriptional regulator</fullName>
    </recommendedName>
</protein>
<name>A0ABT8SVG6_9HYPH</name>
<comment type="caution">
    <text evidence="1">The sequence shown here is derived from an EMBL/GenBank/DDBJ whole genome shotgun (WGS) entry which is preliminary data.</text>
</comment>
<evidence type="ECO:0000313" key="2">
    <source>
        <dbReference type="Proteomes" id="UP001169006"/>
    </source>
</evidence>
<dbReference type="EMBL" id="JAUKWQ010000002">
    <property type="protein sequence ID" value="MDO1582402.1"/>
    <property type="molecule type" value="Genomic_DNA"/>
</dbReference>